<dbReference type="SUPFAM" id="SSF63380">
    <property type="entry name" value="Riboflavin synthase domain-like"/>
    <property type="match status" value="1"/>
</dbReference>
<comment type="cofactor">
    <cofactor evidence="12">
        <name>FAD</name>
        <dbReference type="ChEBI" id="CHEBI:57692"/>
    </cofactor>
    <text evidence="12">Binds 1 FAD per subunit.</text>
</comment>
<organism evidence="15 16">
    <name type="scientific">Mammaliicoccus vitulinus</name>
    <dbReference type="NCBI Taxonomy" id="71237"/>
    <lineage>
        <taxon>Bacteria</taxon>
        <taxon>Bacillati</taxon>
        <taxon>Bacillota</taxon>
        <taxon>Bacilli</taxon>
        <taxon>Bacillales</taxon>
        <taxon>Staphylococcaceae</taxon>
        <taxon>Mammaliicoccus</taxon>
    </lineage>
</organism>
<dbReference type="InterPro" id="IPR010199">
    <property type="entry name" value="CysJ"/>
</dbReference>
<dbReference type="Pfam" id="PF00175">
    <property type="entry name" value="NAD_binding_1"/>
    <property type="match status" value="1"/>
</dbReference>
<protein>
    <recommendedName>
        <fullName evidence="1">assimilatory sulfite reductase (NADPH)</fullName>
        <ecNumber evidence="1">1.8.1.2</ecNumber>
    </recommendedName>
</protein>
<keyword evidence="8" id="KW-0249">Electron transport</keyword>
<dbReference type="GO" id="GO:0005829">
    <property type="term" value="C:cytosol"/>
    <property type="evidence" value="ECO:0007669"/>
    <property type="project" value="TreeGrafter"/>
</dbReference>
<dbReference type="PRINTS" id="PR00371">
    <property type="entry name" value="FPNCR"/>
</dbReference>
<dbReference type="EC" id="1.8.1.2" evidence="1"/>
<dbReference type="InterPro" id="IPR008254">
    <property type="entry name" value="Flavodoxin/NO_synth"/>
</dbReference>
<comment type="catalytic activity">
    <reaction evidence="11">
        <text>hydrogen sulfide + 3 NADP(+) + 3 H2O = sulfite + 3 NADPH + 4 H(+)</text>
        <dbReference type="Rhea" id="RHEA:13801"/>
        <dbReference type="ChEBI" id="CHEBI:15377"/>
        <dbReference type="ChEBI" id="CHEBI:15378"/>
        <dbReference type="ChEBI" id="CHEBI:17359"/>
        <dbReference type="ChEBI" id="CHEBI:29919"/>
        <dbReference type="ChEBI" id="CHEBI:57783"/>
        <dbReference type="ChEBI" id="CHEBI:58349"/>
        <dbReference type="EC" id="1.8.1.2"/>
    </reaction>
</comment>
<keyword evidence="3" id="KW-0028">Amino-acid biosynthesis</keyword>
<evidence type="ECO:0000259" key="13">
    <source>
        <dbReference type="PROSITE" id="PS50902"/>
    </source>
</evidence>
<dbReference type="InterPro" id="IPR001094">
    <property type="entry name" value="Flavdoxin-like"/>
</dbReference>
<evidence type="ECO:0000256" key="12">
    <source>
        <dbReference type="PIRSR" id="PIRSR000207-1"/>
    </source>
</evidence>
<feature type="binding site" evidence="12">
    <location>
        <position position="568"/>
    </location>
    <ligand>
        <name>NADP(+)</name>
        <dbReference type="ChEBI" id="CHEBI:58349"/>
    </ligand>
</feature>
<proteinExistence type="predicted"/>
<keyword evidence="10" id="KW-0198">Cysteine biosynthesis</keyword>
<comment type="cofactor">
    <cofactor evidence="12">
        <name>FMN</name>
        <dbReference type="ChEBI" id="CHEBI:58210"/>
    </cofactor>
    <text evidence="12">Binds 1 FMN per subunit.</text>
</comment>
<evidence type="ECO:0000256" key="4">
    <source>
        <dbReference type="ARBA" id="ARBA00022630"/>
    </source>
</evidence>
<dbReference type="PRINTS" id="PR00369">
    <property type="entry name" value="FLAVODOXIN"/>
</dbReference>
<dbReference type="GO" id="GO:0019344">
    <property type="term" value="P:cysteine biosynthetic process"/>
    <property type="evidence" value="ECO:0007669"/>
    <property type="project" value="UniProtKB-KW"/>
</dbReference>
<dbReference type="PANTHER" id="PTHR19384:SF128">
    <property type="entry name" value="NADPH OXIDOREDUCTASE A"/>
    <property type="match status" value="1"/>
</dbReference>
<dbReference type="FunFam" id="3.40.50.80:FF:000001">
    <property type="entry name" value="NADPH--cytochrome P450 reductase 1"/>
    <property type="match status" value="1"/>
</dbReference>
<dbReference type="NCBIfam" id="TIGR01931">
    <property type="entry name" value="cysJ"/>
    <property type="match status" value="1"/>
</dbReference>
<dbReference type="PIRSF" id="PIRSF000207">
    <property type="entry name" value="SiR-FP_CysJ"/>
    <property type="match status" value="1"/>
</dbReference>
<dbReference type="PROSITE" id="PS50902">
    <property type="entry name" value="FLAVODOXIN_LIKE"/>
    <property type="match status" value="1"/>
</dbReference>
<dbReference type="RefSeq" id="WP_107556539.1">
    <property type="nucleotide sequence ID" value="NZ_PZFK01000002.1"/>
</dbReference>
<dbReference type="AlphaFoldDB" id="A0A2T4PWL0"/>
<dbReference type="Pfam" id="PF00258">
    <property type="entry name" value="Flavodoxin_1"/>
    <property type="match status" value="1"/>
</dbReference>
<evidence type="ECO:0000256" key="2">
    <source>
        <dbReference type="ARBA" id="ARBA00022448"/>
    </source>
</evidence>
<keyword evidence="5 12" id="KW-0288">FMN</keyword>
<evidence type="ECO:0000256" key="11">
    <source>
        <dbReference type="ARBA" id="ARBA00052219"/>
    </source>
</evidence>
<evidence type="ECO:0000259" key="14">
    <source>
        <dbReference type="PROSITE" id="PS51384"/>
    </source>
</evidence>
<feature type="binding site" evidence="12">
    <location>
        <begin position="426"/>
        <end position="429"/>
    </location>
    <ligand>
        <name>FAD</name>
        <dbReference type="ChEBI" id="CHEBI:57692"/>
    </ligand>
</feature>
<dbReference type="InterPro" id="IPR023173">
    <property type="entry name" value="NADPH_Cyt_P450_Rdtase_alpha"/>
</dbReference>
<dbReference type="Gene3D" id="3.40.50.80">
    <property type="entry name" value="Nucleotide-binding domain of ferredoxin-NADP reductase (FNR) module"/>
    <property type="match status" value="1"/>
</dbReference>
<dbReference type="SUPFAM" id="SSF52218">
    <property type="entry name" value="Flavoproteins"/>
    <property type="match status" value="1"/>
</dbReference>
<keyword evidence="2" id="KW-0813">Transport</keyword>
<feature type="binding site" evidence="12">
    <location>
        <begin position="158"/>
        <end position="167"/>
    </location>
    <ligand>
        <name>FMN</name>
        <dbReference type="ChEBI" id="CHEBI:58210"/>
    </ligand>
</feature>
<feature type="binding site" evidence="12">
    <location>
        <begin position="393"/>
        <end position="396"/>
    </location>
    <ligand>
        <name>FAD</name>
        <dbReference type="ChEBI" id="CHEBI:57692"/>
    </ligand>
</feature>
<dbReference type="InterPro" id="IPR017938">
    <property type="entry name" value="Riboflavin_synthase-like_b-brl"/>
</dbReference>
<feature type="binding site" evidence="12">
    <location>
        <position position="328"/>
    </location>
    <ligand>
        <name>FAD</name>
        <dbReference type="ChEBI" id="CHEBI:57692"/>
    </ligand>
</feature>
<dbReference type="PANTHER" id="PTHR19384">
    <property type="entry name" value="NITRIC OXIDE SYNTHASE-RELATED"/>
    <property type="match status" value="1"/>
</dbReference>
<evidence type="ECO:0000256" key="6">
    <source>
        <dbReference type="ARBA" id="ARBA00022827"/>
    </source>
</evidence>
<evidence type="ECO:0000256" key="5">
    <source>
        <dbReference type="ARBA" id="ARBA00022643"/>
    </source>
</evidence>
<feature type="binding site" evidence="12">
    <location>
        <position position="606"/>
    </location>
    <ligand>
        <name>FAD</name>
        <dbReference type="ChEBI" id="CHEBI:57692"/>
    </ligand>
</feature>
<feature type="domain" description="Flavodoxin-like" evidence="13">
    <location>
        <begin position="69"/>
        <end position="207"/>
    </location>
</feature>
<dbReference type="PROSITE" id="PS51384">
    <property type="entry name" value="FAD_FR"/>
    <property type="match status" value="1"/>
</dbReference>
<evidence type="ECO:0000256" key="8">
    <source>
        <dbReference type="ARBA" id="ARBA00022982"/>
    </source>
</evidence>
<dbReference type="InterPro" id="IPR029039">
    <property type="entry name" value="Flavoprotein-like_sf"/>
</dbReference>
<feature type="domain" description="FAD-binding FR-type" evidence="14">
    <location>
        <begin position="238"/>
        <end position="455"/>
    </location>
</feature>
<comment type="caution">
    <text evidence="15">The sequence shown here is derived from an EMBL/GenBank/DDBJ whole genome shotgun (WGS) entry which is preliminary data.</text>
</comment>
<reference evidence="15 16" key="1">
    <citation type="journal article" date="2016" name="Front. Microbiol.">
        <title>Comprehensive Phylogenetic Analysis of Bovine Non-aureus Staphylococci Species Based on Whole-Genome Sequencing.</title>
        <authorList>
            <person name="Naushad S."/>
            <person name="Barkema H.W."/>
            <person name="Luby C."/>
            <person name="Condas L.A."/>
            <person name="Nobrega D.B."/>
            <person name="Carson D.A."/>
            <person name="De Buck J."/>
        </authorList>
    </citation>
    <scope>NUCLEOTIDE SEQUENCE [LARGE SCALE GENOMIC DNA]</scope>
    <source>
        <strain evidence="15 16">SNUC 2204</strain>
    </source>
</reference>
<dbReference type="Pfam" id="PF00667">
    <property type="entry name" value="FAD_binding_1"/>
    <property type="match status" value="1"/>
</dbReference>
<dbReference type="GO" id="GO:0010181">
    <property type="term" value="F:FMN binding"/>
    <property type="evidence" value="ECO:0007669"/>
    <property type="project" value="InterPro"/>
</dbReference>
<feature type="binding site" evidence="12">
    <location>
        <begin position="526"/>
        <end position="527"/>
    </location>
    <ligand>
        <name>NADP(+)</name>
        <dbReference type="ChEBI" id="CHEBI:58349"/>
    </ligand>
</feature>
<dbReference type="Gene3D" id="1.20.990.10">
    <property type="entry name" value="NADPH-cytochrome p450 Reductase, Chain A, domain 3"/>
    <property type="match status" value="1"/>
</dbReference>
<dbReference type="GO" id="GO:0050660">
    <property type="term" value="F:flavin adenine dinucleotide binding"/>
    <property type="evidence" value="ECO:0007669"/>
    <property type="project" value="InterPro"/>
</dbReference>
<keyword evidence="6 12" id="KW-0274">FAD</keyword>
<gene>
    <name evidence="15" type="ORF">BU072_00940</name>
</gene>
<dbReference type="InterPro" id="IPR003097">
    <property type="entry name" value="CysJ-like_FAD-binding"/>
</dbReference>
<keyword evidence="4" id="KW-0285">Flavoprotein</keyword>
<name>A0A2T4PWL0_9STAP</name>
<dbReference type="EMBL" id="PZFK01000002">
    <property type="protein sequence ID" value="PTI30875.1"/>
    <property type="molecule type" value="Genomic_DNA"/>
</dbReference>
<accession>A0A2T4PWL0</accession>
<dbReference type="Proteomes" id="UP000241209">
    <property type="component" value="Unassembled WGS sequence"/>
</dbReference>
<feature type="binding site" evidence="12">
    <location>
        <begin position="411"/>
        <end position="413"/>
    </location>
    <ligand>
        <name>FAD</name>
        <dbReference type="ChEBI" id="CHEBI:57692"/>
    </ligand>
</feature>
<evidence type="ECO:0000313" key="15">
    <source>
        <dbReference type="EMBL" id="PTI30875.1"/>
    </source>
</evidence>
<evidence type="ECO:0000256" key="9">
    <source>
        <dbReference type="ARBA" id="ARBA00023002"/>
    </source>
</evidence>
<dbReference type="InterPro" id="IPR039261">
    <property type="entry name" value="FNR_nucleotide-bd"/>
</dbReference>
<sequence>MELTVTNSPFNQEQSEKLNQVLSTLTKEQKVWFSGYLIAAAAQSNQSSVSVVEPTVAVSNEPKPKTRDITILFGSETGNAQGIAETLESKLKEKEFNVNLACMEDFKTKDLKKVEDLFIITATHGEGDPPDNAITFHEFLHSRKAPKLNDLRYSVLALGDESYEFFCQTGKDFDKRLEELGAERLHPRVDCDLDFDEPAEKWMEDILNSIGQTSVHESDEPVKIDSEDISATQTYSRTNPYEAEILENINLNGRGSNKEVRHIELSLEGFNDSFEPGDCIGIFPKNDPEVVSELIETLVWDPDESVPINDAGDTLSLRDALTNHFEITKLTKPIVTKAANIFENGVLSEKVKKDRWIYGYVEGRDLIDLLNDFPPEDLQPDALHQILRKLPAREYSIASSYQATQDEVHLTIGAVRYHANDRDRKGVCSVQFAERLEPGDTVPIYLKKNPNFKFPKTNETPVIMIGPGTGVAPFRSYIQEKEELELNNKAWLFFGEQHFTTDFLYQTEWQGWLKDGVLDKLSVAFSRDSEEKVYVQHRIDENGKEFYQWIQEGAAIYVCGDEKHMAKDVHQSILNVIQKEGHYNEEEAEEFLTQLKKDRRYQRDIY</sequence>
<feature type="binding site" evidence="12">
    <location>
        <position position="417"/>
    </location>
    <ligand>
        <name>FAD</name>
        <dbReference type="ChEBI" id="CHEBI:57692"/>
    </ligand>
</feature>
<dbReference type="STRING" id="1167632.GCA_000286335_01341"/>
<evidence type="ECO:0000313" key="16">
    <source>
        <dbReference type="Proteomes" id="UP000241209"/>
    </source>
</evidence>
<keyword evidence="7 12" id="KW-0521">NADP</keyword>
<dbReference type="InterPro" id="IPR001433">
    <property type="entry name" value="OxRdtase_FAD/NAD-bd"/>
</dbReference>
<evidence type="ECO:0000256" key="1">
    <source>
        <dbReference type="ARBA" id="ARBA00012604"/>
    </source>
</evidence>
<feature type="binding site" evidence="12">
    <location>
        <begin position="532"/>
        <end position="536"/>
    </location>
    <ligand>
        <name>NADP(+)</name>
        <dbReference type="ChEBI" id="CHEBI:58349"/>
    </ligand>
</feature>
<dbReference type="CDD" id="cd06199">
    <property type="entry name" value="SiR"/>
    <property type="match status" value="1"/>
</dbReference>
<dbReference type="Gene3D" id="3.40.50.360">
    <property type="match status" value="1"/>
</dbReference>
<dbReference type="GO" id="GO:0004783">
    <property type="term" value="F:sulfite reductase (NADPH) activity"/>
    <property type="evidence" value="ECO:0007669"/>
    <property type="project" value="UniProtKB-EC"/>
</dbReference>
<evidence type="ECO:0000256" key="7">
    <source>
        <dbReference type="ARBA" id="ARBA00022857"/>
    </source>
</evidence>
<evidence type="ECO:0000256" key="10">
    <source>
        <dbReference type="ARBA" id="ARBA00023192"/>
    </source>
</evidence>
<dbReference type="Gene3D" id="2.40.30.10">
    <property type="entry name" value="Translation factors"/>
    <property type="match status" value="1"/>
</dbReference>
<dbReference type="GO" id="GO:0016651">
    <property type="term" value="F:oxidoreductase activity, acting on NAD(P)H"/>
    <property type="evidence" value="ECO:0007669"/>
    <property type="project" value="UniProtKB-ARBA"/>
</dbReference>
<keyword evidence="9" id="KW-0560">Oxidoreductase</keyword>
<dbReference type="InterPro" id="IPR017927">
    <property type="entry name" value="FAD-bd_FR_type"/>
</dbReference>
<feature type="binding site" evidence="12">
    <location>
        <begin position="75"/>
        <end position="80"/>
    </location>
    <ligand>
        <name>FMN</name>
        <dbReference type="ChEBI" id="CHEBI:58210"/>
    </ligand>
</feature>
<evidence type="ECO:0000256" key="3">
    <source>
        <dbReference type="ARBA" id="ARBA00022605"/>
    </source>
</evidence>
<dbReference type="InterPro" id="IPR001709">
    <property type="entry name" value="Flavoprot_Pyr_Nucl_cyt_Rdtase"/>
</dbReference>
<dbReference type="SUPFAM" id="SSF52343">
    <property type="entry name" value="Ferredoxin reductase-like, C-terminal NADP-linked domain"/>
    <property type="match status" value="1"/>
</dbReference>